<keyword evidence="3" id="KW-1133">Transmembrane helix</keyword>
<evidence type="ECO:0000256" key="1">
    <source>
        <dbReference type="ARBA" id="ARBA00004370"/>
    </source>
</evidence>
<sequence>MHIVTILAVLQFFLFGILVGRARRQHRVKAPATSGHELFERAFRVHMNTLEQLVGFLPALHRYLYLADPAKCRYEFAFTVIPTFILSAAAIWSTVTRAAA</sequence>
<evidence type="ECO:0000256" key="4">
    <source>
        <dbReference type="ARBA" id="ARBA00023136"/>
    </source>
</evidence>
<evidence type="ECO:0000313" key="5">
    <source>
        <dbReference type="EMBL" id="CAA9892398.1"/>
    </source>
</evidence>
<evidence type="ECO:0000256" key="3">
    <source>
        <dbReference type="ARBA" id="ARBA00022989"/>
    </source>
</evidence>
<keyword evidence="6" id="KW-1185">Reference proteome</keyword>
<reference evidence="5 6" key="1">
    <citation type="submission" date="2020-02" db="EMBL/GenBank/DDBJ databases">
        <authorList>
            <person name="Hogendoorn C."/>
        </authorList>
    </citation>
    <scope>NUCLEOTIDE SEQUENCE [LARGE SCALE GENOMIC DNA]</scope>
    <source>
        <strain evidence="5">METHB21</strain>
    </source>
</reference>
<dbReference type="EMBL" id="CADCXN010000102">
    <property type="protein sequence ID" value="CAA9892398.1"/>
    <property type="molecule type" value="Genomic_DNA"/>
</dbReference>
<protein>
    <submittedName>
        <fullName evidence="5">MAPEG family protein</fullName>
    </submittedName>
</protein>
<accession>A0A8S0XUR6</accession>
<gene>
    <name evidence="5" type="ORF">METHB2_70005</name>
</gene>
<dbReference type="InterPro" id="IPR023352">
    <property type="entry name" value="MAPEG-like_dom_sf"/>
</dbReference>
<dbReference type="Pfam" id="PF01124">
    <property type="entry name" value="MAPEG"/>
    <property type="match status" value="1"/>
</dbReference>
<proteinExistence type="predicted"/>
<evidence type="ECO:0000313" key="6">
    <source>
        <dbReference type="Proteomes" id="UP000494216"/>
    </source>
</evidence>
<dbReference type="RefSeq" id="WP_217426573.1">
    <property type="nucleotide sequence ID" value="NZ_CADCXN010000102.1"/>
</dbReference>
<dbReference type="GO" id="GO:0016020">
    <property type="term" value="C:membrane"/>
    <property type="evidence" value="ECO:0007669"/>
    <property type="project" value="UniProtKB-SubCell"/>
</dbReference>
<organism evidence="5 6">
    <name type="scientific">Candidatus Methylobacter favarea</name>
    <dbReference type="NCBI Taxonomy" id="2707345"/>
    <lineage>
        <taxon>Bacteria</taxon>
        <taxon>Pseudomonadati</taxon>
        <taxon>Pseudomonadota</taxon>
        <taxon>Gammaproteobacteria</taxon>
        <taxon>Methylococcales</taxon>
        <taxon>Methylococcaceae</taxon>
        <taxon>Methylobacter</taxon>
    </lineage>
</organism>
<dbReference type="SUPFAM" id="SSF161084">
    <property type="entry name" value="MAPEG domain-like"/>
    <property type="match status" value="1"/>
</dbReference>
<comment type="subcellular location">
    <subcellularLocation>
        <location evidence="1">Membrane</location>
    </subcellularLocation>
</comment>
<name>A0A8S0XUR6_9GAMM</name>
<keyword evidence="2" id="KW-0812">Transmembrane</keyword>
<keyword evidence="4" id="KW-0472">Membrane</keyword>
<dbReference type="InterPro" id="IPR001129">
    <property type="entry name" value="Membr-assoc_MAPEG"/>
</dbReference>
<dbReference type="Proteomes" id="UP000494216">
    <property type="component" value="Unassembled WGS sequence"/>
</dbReference>
<comment type="caution">
    <text evidence="5">The sequence shown here is derived from an EMBL/GenBank/DDBJ whole genome shotgun (WGS) entry which is preliminary data.</text>
</comment>
<evidence type="ECO:0000256" key="2">
    <source>
        <dbReference type="ARBA" id="ARBA00022692"/>
    </source>
</evidence>
<dbReference type="Gene3D" id="1.20.120.550">
    <property type="entry name" value="Membrane associated eicosanoid/glutathione metabolism-like domain"/>
    <property type="match status" value="1"/>
</dbReference>
<dbReference type="AlphaFoldDB" id="A0A8S0XUR6"/>